<comment type="caution">
    <text evidence="2">The sequence shown here is derived from an EMBL/GenBank/DDBJ whole genome shotgun (WGS) entry which is preliminary data.</text>
</comment>
<organism evidence="2 3">
    <name type="scientific">Novosphingobium aquiterrae</name>
    <dbReference type="NCBI Taxonomy" id="624388"/>
    <lineage>
        <taxon>Bacteria</taxon>
        <taxon>Pseudomonadati</taxon>
        <taxon>Pseudomonadota</taxon>
        <taxon>Alphaproteobacteria</taxon>
        <taxon>Sphingomonadales</taxon>
        <taxon>Sphingomonadaceae</taxon>
        <taxon>Novosphingobium</taxon>
    </lineage>
</organism>
<name>A0ABV6PHP0_9SPHN</name>
<evidence type="ECO:0000256" key="1">
    <source>
        <dbReference type="ARBA" id="ARBA00022679"/>
    </source>
</evidence>
<dbReference type="InterPro" id="IPR023606">
    <property type="entry name" value="CoA-Trfase_III_dom_1_sf"/>
</dbReference>
<dbReference type="InterPro" id="IPR050483">
    <property type="entry name" value="CoA-transferase_III_domain"/>
</dbReference>
<proteinExistence type="predicted"/>
<keyword evidence="1 2" id="KW-0808">Transferase</keyword>
<accession>A0ABV6PHP0</accession>
<dbReference type="Proteomes" id="UP001589943">
    <property type="component" value="Unassembled WGS sequence"/>
</dbReference>
<sequence>MVQPQLAGVKVVDLTSVVFGPYCTQILADLGAEVIKVESPGMGDAFRWSAQAAGTPGMAPGFMAVNRGKRSIALDLKSADDLAVMHQLLADADLFVVNVRGNALKRLGLDYASVQALNPRLIYVHCVGFGQDGPYADLQAYDDVIQAATGTATLLPRVDGDPRPRYLPSLIADKVAGLHATYGALAALYAREKTGVGQYVEVPMFEVFSSFMLLEHLGGQTFDPPVGPVGYARQVDPVRQPFPTSDGAISIVMYTYDAWDRVFAILDDPDFITAERFNEKGGRVRHQDELYRHIAELTPRFTTAELQRRCDAAQLPAQAVRDLSEVIDDPHLAATGFFTRRVHPSEGAYFEQAQPVRFSAGDSANDALMPPLLDQHGAEIRAELAKRR</sequence>
<dbReference type="Gene3D" id="3.40.50.10540">
    <property type="entry name" value="Crotonobetainyl-coa:carnitine coa-transferase, domain 1"/>
    <property type="match status" value="1"/>
</dbReference>
<dbReference type="InterPro" id="IPR003673">
    <property type="entry name" value="CoA-Trfase_fam_III"/>
</dbReference>
<dbReference type="InterPro" id="IPR044855">
    <property type="entry name" value="CoA-Trfase_III_dom3_sf"/>
</dbReference>
<dbReference type="EMBL" id="JBHLTL010000004">
    <property type="protein sequence ID" value="MFC0589354.1"/>
    <property type="molecule type" value="Genomic_DNA"/>
</dbReference>
<protein>
    <submittedName>
        <fullName evidence="2">CaiB/BaiF CoA transferase family protein</fullName>
    </submittedName>
</protein>
<dbReference type="SUPFAM" id="SSF89796">
    <property type="entry name" value="CoA-transferase family III (CaiB/BaiF)"/>
    <property type="match status" value="1"/>
</dbReference>
<dbReference type="RefSeq" id="WP_379480845.1">
    <property type="nucleotide sequence ID" value="NZ_JBHLTL010000004.1"/>
</dbReference>
<reference evidence="2 3" key="1">
    <citation type="submission" date="2024-09" db="EMBL/GenBank/DDBJ databases">
        <authorList>
            <person name="Sun Q."/>
            <person name="Mori K."/>
        </authorList>
    </citation>
    <scope>NUCLEOTIDE SEQUENCE [LARGE SCALE GENOMIC DNA]</scope>
    <source>
        <strain evidence="2 3">NCAIM B.02537</strain>
    </source>
</reference>
<dbReference type="Pfam" id="PF02515">
    <property type="entry name" value="CoA_transf_3"/>
    <property type="match status" value="1"/>
</dbReference>
<dbReference type="PANTHER" id="PTHR48207">
    <property type="entry name" value="SUCCINATE--HYDROXYMETHYLGLUTARATE COA-TRANSFERASE"/>
    <property type="match status" value="1"/>
</dbReference>
<gene>
    <name evidence="2" type="ORF">ACFFF7_08005</name>
</gene>
<dbReference type="Gene3D" id="3.30.1540.10">
    <property type="entry name" value="formyl-coa transferase, domain 3"/>
    <property type="match status" value="1"/>
</dbReference>
<keyword evidence="3" id="KW-1185">Reference proteome</keyword>
<dbReference type="GO" id="GO:0016740">
    <property type="term" value="F:transferase activity"/>
    <property type="evidence" value="ECO:0007669"/>
    <property type="project" value="UniProtKB-KW"/>
</dbReference>
<dbReference type="PANTHER" id="PTHR48207:SF4">
    <property type="entry name" value="BLL6097 PROTEIN"/>
    <property type="match status" value="1"/>
</dbReference>
<evidence type="ECO:0000313" key="2">
    <source>
        <dbReference type="EMBL" id="MFC0589354.1"/>
    </source>
</evidence>
<evidence type="ECO:0000313" key="3">
    <source>
        <dbReference type="Proteomes" id="UP001589943"/>
    </source>
</evidence>